<organism evidence="2 3">
    <name type="scientific">Protea cynaroides</name>
    <dbReference type="NCBI Taxonomy" id="273540"/>
    <lineage>
        <taxon>Eukaryota</taxon>
        <taxon>Viridiplantae</taxon>
        <taxon>Streptophyta</taxon>
        <taxon>Embryophyta</taxon>
        <taxon>Tracheophyta</taxon>
        <taxon>Spermatophyta</taxon>
        <taxon>Magnoliopsida</taxon>
        <taxon>Proteales</taxon>
        <taxon>Proteaceae</taxon>
        <taxon>Protea</taxon>
    </lineage>
</organism>
<evidence type="ECO:0000256" key="1">
    <source>
        <dbReference type="SAM" id="MobiDB-lite"/>
    </source>
</evidence>
<protein>
    <submittedName>
        <fullName evidence="2">Uncharacterized protein</fullName>
    </submittedName>
</protein>
<comment type="caution">
    <text evidence="2">The sequence shown here is derived from an EMBL/GenBank/DDBJ whole genome shotgun (WGS) entry which is preliminary data.</text>
</comment>
<gene>
    <name evidence="2" type="ORF">NE237_019417</name>
</gene>
<dbReference type="Proteomes" id="UP001141806">
    <property type="component" value="Unassembled WGS sequence"/>
</dbReference>
<reference evidence="2" key="1">
    <citation type="journal article" date="2023" name="Plant J.">
        <title>The genome of the king protea, Protea cynaroides.</title>
        <authorList>
            <person name="Chang J."/>
            <person name="Duong T.A."/>
            <person name="Schoeman C."/>
            <person name="Ma X."/>
            <person name="Roodt D."/>
            <person name="Barker N."/>
            <person name="Li Z."/>
            <person name="Van de Peer Y."/>
            <person name="Mizrachi E."/>
        </authorList>
    </citation>
    <scope>NUCLEOTIDE SEQUENCE</scope>
    <source>
        <tissue evidence="2">Young leaves</tissue>
    </source>
</reference>
<keyword evidence="3" id="KW-1185">Reference proteome</keyword>
<dbReference type="EMBL" id="JAMYWD010000007">
    <property type="protein sequence ID" value="KAJ4967568.1"/>
    <property type="molecule type" value="Genomic_DNA"/>
</dbReference>
<proteinExistence type="predicted"/>
<feature type="compositionally biased region" description="Basic and acidic residues" evidence="1">
    <location>
        <begin position="19"/>
        <end position="31"/>
    </location>
</feature>
<accession>A0A9Q0KBP0</accession>
<evidence type="ECO:0000313" key="3">
    <source>
        <dbReference type="Proteomes" id="UP001141806"/>
    </source>
</evidence>
<name>A0A9Q0KBP0_9MAGN</name>
<evidence type="ECO:0000313" key="2">
    <source>
        <dbReference type="EMBL" id="KAJ4967568.1"/>
    </source>
</evidence>
<feature type="region of interest" description="Disordered" evidence="1">
    <location>
        <begin position="15"/>
        <end position="35"/>
    </location>
</feature>
<sequence>MGSDLGEKTAMNEVSAAGEDGKGAAKDDSNGKDSSPIPTLIIYVVHVLACMLSSQLDTYGLGIWFSLMNNPSMNWFIRKKSEFWLLFSNIDFRSVQLLLRSLCYCLSTSLLLYRLLF</sequence>
<dbReference type="AlphaFoldDB" id="A0A9Q0KBP0"/>